<dbReference type="OrthoDB" id="4484751at2"/>
<feature type="transmembrane region" description="Helical" evidence="7">
    <location>
        <begin position="144"/>
        <end position="166"/>
    </location>
</feature>
<keyword evidence="6" id="KW-0046">Antibiotic resistance</keyword>
<dbReference type="GO" id="GO:0022857">
    <property type="term" value="F:transmembrane transporter activity"/>
    <property type="evidence" value="ECO:0007669"/>
    <property type="project" value="InterPro"/>
</dbReference>
<feature type="transmembrane region" description="Helical" evidence="7">
    <location>
        <begin position="56"/>
        <end position="75"/>
    </location>
</feature>
<feature type="transmembrane region" description="Helical" evidence="7">
    <location>
        <begin position="178"/>
        <end position="197"/>
    </location>
</feature>
<name>A0A2X0K643_9ACTN</name>
<feature type="transmembrane region" description="Helical" evidence="7">
    <location>
        <begin position="87"/>
        <end position="106"/>
    </location>
</feature>
<keyword evidence="4 7" id="KW-1133">Transmembrane helix</keyword>
<dbReference type="AlphaFoldDB" id="A0A2X0K643"/>
<keyword evidence="5 7" id="KW-0472">Membrane</keyword>
<evidence type="ECO:0000256" key="7">
    <source>
        <dbReference type="SAM" id="Phobius"/>
    </source>
</evidence>
<dbReference type="InterPro" id="IPR036259">
    <property type="entry name" value="MFS_trans_sf"/>
</dbReference>
<accession>A0A2X0K643</accession>
<feature type="transmembrane region" description="Helical" evidence="7">
    <location>
        <begin position="414"/>
        <end position="432"/>
    </location>
</feature>
<dbReference type="Pfam" id="PF07690">
    <property type="entry name" value="MFS_1"/>
    <property type="match status" value="1"/>
</dbReference>
<gene>
    <name evidence="9" type="ORF">DN069_15055</name>
</gene>
<feature type="transmembrane region" description="Helical" evidence="7">
    <location>
        <begin position="372"/>
        <end position="402"/>
    </location>
</feature>
<evidence type="ECO:0000256" key="2">
    <source>
        <dbReference type="ARBA" id="ARBA00022448"/>
    </source>
</evidence>
<sequence length="529" mass="53760">MSTSLSASAPASTARRGSTPLILALGLAAMVVSMAQTQVVPILSLLAHDLHASSSGVSWVTTATLLSAAVFTPLLGRVGDLYGKKQTLIAVLAVMVAGSLLAATTTSLTLLIVGRVLQGSATAIFPLALSIIRDQVAHEKLHGAMALVSSTLAFGSGLSLVITGLLTQGSNPNYHSVFWVSTALSLLALVAVVLLVPNRGHAAGGRIDYLGTLTMAGFLVLLLLGISQGHDWGWGSGKTLGCFAGAVVVAVVWVLVERKVASPLVDMKMFTHRQVAFTNLSGLFIGFASFAQFIGISYLVQMPKMLTGYGFTASVLRASVEYLLPSSLIALIAAPVGGILVRRISARHTLALGAVIGAAGFAWLAFSHGNSLGVILAGLLTGTSIAFGYASMPALIAASVPLEQTGIANGINSISRSVGSSVASAVVTTLLASKLIHGLPAGVPPLPQQSQFTLSFVIGMCALLLTVPVALLGLTRAPKASSAPVASGGGSAAAEPVLDEPVLAAEVVEAVEEAAEAEAAAVAEHSIKS</sequence>
<feature type="transmembrane region" description="Helical" evidence="7">
    <location>
        <begin position="320"/>
        <end position="341"/>
    </location>
</feature>
<evidence type="ECO:0000313" key="9">
    <source>
        <dbReference type="EMBL" id="RAG84755.1"/>
    </source>
</evidence>
<dbReference type="PROSITE" id="PS50850">
    <property type="entry name" value="MFS"/>
    <property type="match status" value="1"/>
</dbReference>
<dbReference type="GO" id="GO:0046677">
    <property type="term" value="P:response to antibiotic"/>
    <property type="evidence" value="ECO:0007669"/>
    <property type="project" value="UniProtKB-KW"/>
</dbReference>
<protein>
    <submittedName>
        <fullName evidence="9">MFS transporter</fullName>
    </submittedName>
</protein>
<dbReference type="InterPro" id="IPR020846">
    <property type="entry name" value="MFS_dom"/>
</dbReference>
<feature type="domain" description="Major facilitator superfamily (MFS) profile" evidence="8">
    <location>
        <begin position="21"/>
        <end position="478"/>
    </location>
</feature>
<dbReference type="SUPFAM" id="SSF103473">
    <property type="entry name" value="MFS general substrate transporter"/>
    <property type="match status" value="2"/>
</dbReference>
<evidence type="ECO:0000256" key="6">
    <source>
        <dbReference type="ARBA" id="ARBA00023251"/>
    </source>
</evidence>
<evidence type="ECO:0000256" key="3">
    <source>
        <dbReference type="ARBA" id="ARBA00022692"/>
    </source>
</evidence>
<reference evidence="9 10" key="1">
    <citation type="submission" date="2018-06" db="EMBL/GenBank/DDBJ databases">
        <title>Streptacidiphilus pinicola sp. nov., isolated from pine grove soil.</title>
        <authorList>
            <person name="Roh S.G."/>
            <person name="Park S."/>
            <person name="Kim M.-K."/>
            <person name="Yun B.-R."/>
            <person name="Park J."/>
            <person name="Kim M.J."/>
            <person name="Kim Y.S."/>
            <person name="Kim S.B."/>
        </authorList>
    </citation>
    <scope>NUCLEOTIDE SEQUENCE [LARGE SCALE GENOMIC DNA]</scope>
    <source>
        <strain evidence="9 10">MMS16-CNU450</strain>
    </source>
</reference>
<feature type="transmembrane region" description="Helical" evidence="7">
    <location>
        <begin position="277"/>
        <end position="300"/>
    </location>
</feature>
<dbReference type="GO" id="GO:0005886">
    <property type="term" value="C:plasma membrane"/>
    <property type="evidence" value="ECO:0007669"/>
    <property type="project" value="UniProtKB-SubCell"/>
</dbReference>
<proteinExistence type="predicted"/>
<dbReference type="EMBL" id="QKYN01000059">
    <property type="protein sequence ID" value="RAG84755.1"/>
    <property type="molecule type" value="Genomic_DNA"/>
</dbReference>
<keyword evidence="2" id="KW-0813">Transport</keyword>
<feature type="transmembrane region" description="Helical" evidence="7">
    <location>
        <begin position="112"/>
        <end position="132"/>
    </location>
</feature>
<dbReference type="Proteomes" id="UP000248889">
    <property type="component" value="Unassembled WGS sequence"/>
</dbReference>
<evidence type="ECO:0000256" key="1">
    <source>
        <dbReference type="ARBA" id="ARBA00004651"/>
    </source>
</evidence>
<feature type="transmembrane region" description="Helical" evidence="7">
    <location>
        <begin position="348"/>
        <end position="366"/>
    </location>
</feature>
<dbReference type="CDD" id="cd17504">
    <property type="entry name" value="MFS_MMR_MDR_like"/>
    <property type="match status" value="1"/>
</dbReference>
<dbReference type="InterPro" id="IPR011701">
    <property type="entry name" value="MFS"/>
</dbReference>
<keyword evidence="3 7" id="KW-0812">Transmembrane</keyword>
<dbReference type="Gene3D" id="1.20.1250.20">
    <property type="entry name" value="MFS general substrate transporter like domains"/>
    <property type="match status" value="2"/>
</dbReference>
<keyword evidence="10" id="KW-1185">Reference proteome</keyword>
<dbReference type="PANTHER" id="PTHR42718">
    <property type="entry name" value="MAJOR FACILITATOR SUPERFAMILY MULTIDRUG TRANSPORTER MFSC"/>
    <property type="match status" value="1"/>
</dbReference>
<evidence type="ECO:0000256" key="4">
    <source>
        <dbReference type="ARBA" id="ARBA00022989"/>
    </source>
</evidence>
<organism evidence="9 10">
    <name type="scientific">Streptacidiphilus pinicola</name>
    <dbReference type="NCBI Taxonomy" id="2219663"/>
    <lineage>
        <taxon>Bacteria</taxon>
        <taxon>Bacillati</taxon>
        <taxon>Actinomycetota</taxon>
        <taxon>Actinomycetes</taxon>
        <taxon>Kitasatosporales</taxon>
        <taxon>Streptomycetaceae</taxon>
        <taxon>Streptacidiphilus</taxon>
    </lineage>
</organism>
<comment type="subcellular location">
    <subcellularLocation>
        <location evidence="1">Cell membrane</location>
        <topology evidence="1">Multi-pass membrane protein</topology>
    </subcellularLocation>
</comment>
<dbReference type="RefSeq" id="WP_111501490.1">
    <property type="nucleotide sequence ID" value="NZ_QKYN01000059.1"/>
</dbReference>
<evidence type="ECO:0000256" key="5">
    <source>
        <dbReference type="ARBA" id="ARBA00023136"/>
    </source>
</evidence>
<comment type="caution">
    <text evidence="9">The sequence shown here is derived from an EMBL/GenBank/DDBJ whole genome shotgun (WGS) entry which is preliminary data.</text>
</comment>
<dbReference type="PANTHER" id="PTHR42718:SF9">
    <property type="entry name" value="MAJOR FACILITATOR SUPERFAMILY MULTIDRUG TRANSPORTER MFSC"/>
    <property type="match status" value="1"/>
</dbReference>
<evidence type="ECO:0000259" key="8">
    <source>
        <dbReference type="PROSITE" id="PS50850"/>
    </source>
</evidence>
<evidence type="ECO:0000313" key="10">
    <source>
        <dbReference type="Proteomes" id="UP000248889"/>
    </source>
</evidence>
<feature type="transmembrane region" description="Helical" evidence="7">
    <location>
        <begin position="209"/>
        <end position="226"/>
    </location>
</feature>
<feature type="transmembrane region" description="Helical" evidence="7">
    <location>
        <begin position="238"/>
        <end position="256"/>
    </location>
</feature>
<feature type="transmembrane region" description="Helical" evidence="7">
    <location>
        <begin position="452"/>
        <end position="474"/>
    </location>
</feature>